<sequence>MTTHRHVCACGEDWLCTKRDCDIPAREDCTRCARRKIEQWGIGTGYYRQDNARAIAVSALRQMRED</sequence>
<gene>
    <name evidence="2" type="ORF">MM415A02115_0009</name>
    <name evidence="1" type="ORF">MM415B00382_0023</name>
</gene>
<accession>A0A6M3J742</accession>
<reference evidence="1" key="1">
    <citation type="submission" date="2020-03" db="EMBL/GenBank/DDBJ databases">
        <title>The deep terrestrial virosphere.</title>
        <authorList>
            <person name="Holmfeldt K."/>
            <person name="Nilsson E."/>
            <person name="Simone D."/>
            <person name="Lopez-Fernandez M."/>
            <person name="Wu X."/>
            <person name="de Brujin I."/>
            <person name="Lundin D."/>
            <person name="Andersson A."/>
            <person name="Bertilsson S."/>
            <person name="Dopson M."/>
        </authorList>
    </citation>
    <scope>NUCLEOTIDE SEQUENCE</scope>
    <source>
        <strain evidence="2">MM415A02115</strain>
        <strain evidence="1">MM415B00382</strain>
    </source>
</reference>
<proteinExistence type="predicted"/>
<dbReference type="EMBL" id="MT141542">
    <property type="protein sequence ID" value="QJA65633.1"/>
    <property type="molecule type" value="Genomic_DNA"/>
</dbReference>
<evidence type="ECO:0000313" key="1">
    <source>
        <dbReference type="EMBL" id="QJA65633.1"/>
    </source>
</evidence>
<evidence type="ECO:0000313" key="2">
    <source>
        <dbReference type="EMBL" id="QJA74040.1"/>
    </source>
</evidence>
<dbReference type="EMBL" id="MT142070">
    <property type="protein sequence ID" value="QJA74040.1"/>
    <property type="molecule type" value="Genomic_DNA"/>
</dbReference>
<dbReference type="AlphaFoldDB" id="A0A6M3J742"/>
<protein>
    <submittedName>
        <fullName evidence="1">Uncharacterized protein</fullName>
    </submittedName>
</protein>
<name>A0A6M3J742_9ZZZZ</name>
<organism evidence="1">
    <name type="scientific">viral metagenome</name>
    <dbReference type="NCBI Taxonomy" id="1070528"/>
    <lineage>
        <taxon>unclassified sequences</taxon>
        <taxon>metagenomes</taxon>
        <taxon>organismal metagenomes</taxon>
    </lineage>
</organism>